<evidence type="ECO:0000259" key="15">
    <source>
        <dbReference type="PROSITE" id="PS50929"/>
    </source>
</evidence>
<dbReference type="InterPro" id="IPR017871">
    <property type="entry name" value="ABC_transporter-like_CS"/>
</dbReference>
<dbReference type="SUPFAM" id="SSF52540">
    <property type="entry name" value="P-loop containing nucleoside triphosphate hydrolases"/>
    <property type="match status" value="1"/>
</dbReference>
<keyword evidence="6 16" id="KW-0067">ATP-binding</keyword>
<dbReference type="Gene3D" id="3.40.50.300">
    <property type="entry name" value="P-loop containing nucleotide triphosphate hydrolases"/>
    <property type="match status" value="1"/>
</dbReference>
<feature type="region of interest" description="Disordered" evidence="12">
    <location>
        <begin position="610"/>
        <end position="639"/>
    </location>
</feature>
<dbReference type="InterPro" id="IPR011527">
    <property type="entry name" value="ABC1_TM_dom"/>
</dbReference>
<reference evidence="16 17" key="1">
    <citation type="submission" date="2020-05" db="EMBL/GenBank/DDBJ databases">
        <title>Whole genome shotgun sequence of Streptomyces fulvorobeus NBRC 15897.</title>
        <authorList>
            <person name="Komaki H."/>
            <person name="Tamura T."/>
        </authorList>
    </citation>
    <scope>NUCLEOTIDE SEQUENCE [LARGE SCALE GENOMIC DNA]</scope>
    <source>
        <strain evidence="16 17">NBRC 15897</strain>
    </source>
</reference>
<dbReference type="InterPro" id="IPR027417">
    <property type="entry name" value="P-loop_NTPase"/>
</dbReference>
<dbReference type="InterPro" id="IPR003593">
    <property type="entry name" value="AAA+_ATPase"/>
</dbReference>
<dbReference type="CDD" id="cd18547">
    <property type="entry name" value="ABC_6TM_Tm288_like"/>
    <property type="match status" value="1"/>
</dbReference>
<feature type="transmembrane region" description="Helical" evidence="13">
    <location>
        <begin position="197"/>
        <end position="214"/>
    </location>
</feature>
<dbReference type="PROSITE" id="PS00211">
    <property type="entry name" value="ABC_TRANSPORTER_1"/>
    <property type="match status" value="1"/>
</dbReference>
<evidence type="ECO:0000256" key="9">
    <source>
        <dbReference type="ARBA" id="ARBA00055053"/>
    </source>
</evidence>
<dbReference type="Proteomes" id="UP000498980">
    <property type="component" value="Unassembled WGS sequence"/>
</dbReference>
<evidence type="ECO:0000256" key="8">
    <source>
        <dbReference type="ARBA" id="ARBA00023136"/>
    </source>
</evidence>
<evidence type="ECO:0000256" key="5">
    <source>
        <dbReference type="ARBA" id="ARBA00022741"/>
    </source>
</evidence>
<evidence type="ECO:0000256" key="3">
    <source>
        <dbReference type="ARBA" id="ARBA00022475"/>
    </source>
</evidence>
<evidence type="ECO:0000256" key="1">
    <source>
        <dbReference type="ARBA" id="ARBA00004651"/>
    </source>
</evidence>
<feature type="region of interest" description="Disordered" evidence="12">
    <location>
        <begin position="1"/>
        <end position="33"/>
    </location>
</feature>
<evidence type="ECO:0000256" key="4">
    <source>
        <dbReference type="ARBA" id="ARBA00022692"/>
    </source>
</evidence>
<dbReference type="RefSeq" id="WP_173317326.1">
    <property type="nucleotide sequence ID" value="NZ_BAAAUE010000005.1"/>
</dbReference>
<dbReference type="GO" id="GO:0005524">
    <property type="term" value="F:ATP binding"/>
    <property type="evidence" value="ECO:0007669"/>
    <property type="project" value="UniProtKB-KW"/>
</dbReference>
<evidence type="ECO:0000256" key="6">
    <source>
        <dbReference type="ARBA" id="ARBA00022840"/>
    </source>
</evidence>
<evidence type="ECO:0000256" key="11">
    <source>
        <dbReference type="ARBA" id="ARBA00071747"/>
    </source>
</evidence>
<feature type="compositionally biased region" description="Basic residues" evidence="12">
    <location>
        <begin position="1"/>
        <end position="16"/>
    </location>
</feature>
<sequence>MVSPHGRRACLRRHPRANGGPVKTRTEPAGPSGTGRRLLGLLYPHRRPISVALLVGIVGIVLNAFGPLLLGRATDLIFDALVDGSDIDFGAVGRLLLLLLALYGAASLFMLAQGRLVAAVVQRVVFGLRQKAQAKLGRLPLRYFDRNPAGEVLSRTTNDVDNLQQTLQQTLAELITAVFSLLTMLVLMLVISPSLALIMLAGVPVSGLLAAWISKRAQPRFTDQWEANGAMNAQVEEVYTGHSLIKGFSRREQAEERFDAHNDALFRAGAKAQFASGTIEPAMMFIANIGYVAVAVVGAWKVVSGELTLGDVQAFILYSRQFSQPIVQVAAVAGRLQSGIASAARVFTLLDAEEQSPDPQDPARVRATAGRVEFEGVSFRYSPETPLIEQLSLTVEPGSTVAIVGPTGAGKTTLGNLLLRFYEVDEGRILLDGTDIATMTRDDLRTRFGLVLQDTWLFGGSIAENIAYGRAGATREEIVAAASATCADRFIRTLPDGYDTVLDDESAGVSAGEKQLITVARAFLAKPAVLVLDEATSSVDTRTEVLIQRAMNTLRAGRTSFVIAHRLSTIRDADVIVVMESGRIVERGTHDELIREQGAYARLYDARTQGPGRSAGIDGQPKPLAGARPTGPALGPHPL</sequence>
<keyword evidence="17" id="KW-1185">Reference proteome</keyword>
<dbReference type="InterPro" id="IPR003439">
    <property type="entry name" value="ABC_transporter-like_ATP-bd"/>
</dbReference>
<comment type="similarity">
    <text evidence="10">Belongs to the ABC transporter superfamily. Lipid exporter (TC 3.A.1.106) family.</text>
</comment>
<dbReference type="PANTHER" id="PTHR43394:SF1">
    <property type="entry name" value="ATP-BINDING CASSETTE SUB-FAMILY B MEMBER 10, MITOCHONDRIAL"/>
    <property type="match status" value="1"/>
</dbReference>
<dbReference type="GO" id="GO:0005886">
    <property type="term" value="C:plasma membrane"/>
    <property type="evidence" value="ECO:0007669"/>
    <property type="project" value="UniProtKB-SubCell"/>
</dbReference>
<keyword evidence="3" id="KW-1003">Cell membrane</keyword>
<dbReference type="SMART" id="SM00382">
    <property type="entry name" value="AAA"/>
    <property type="match status" value="1"/>
</dbReference>
<dbReference type="CDD" id="cd03254">
    <property type="entry name" value="ABCC_Glucan_exporter_like"/>
    <property type="match status" value="1"/>
</dbReference>
<evidence type="ECO:0000313" key="17">
    <source>
        <dbReference type="Proteomes" id="UP000498980"/>
    </source>
</evidence>
<dbReference type="Gene3D" id="1.20.1560.10">
    <property type="entry name" value="ABC transporter type 1, transmembrane domain"/>
    <property type="match status" value="1"/>
</dbReference>
<keyword evidence="5" id="KW-0547">Nucleotide-binding</keyword>
<evidence type="ECO:0000313" key="16">
    <source>
        <dbReference type="EMBL" id="GFN01270.1"/>
    </source>
</evidence>
<dbReference type="Pfam" id="PF00664">
    <property type="entry name" value="ABC_membrane"/>
    <property type="match status" value="1"/>
</dbReference>
<organism evidence="16 17">
    <name type="scientific">Streptomyces fulvorobeus</name>
    <dbReference type="NCBI Taxonomy" id="284028"/>
    <lineage>
        <taxon>Bacteria</taxon>
        <taxon>Bacillati</taxon>
        <taxon>Actinomycetota</taxon>
        <taxon>Actinomycetes</taxon>
        <taxon>Kitasatosporales</taxon>
        <taxon>Streptomycetaceae</taxon>
        <taxon>Streptomyces</taxon>
    </lineage>
</organism>
<dbReference type="PROSITE" id="PS50929">
    <property type="entry name" value="ABC_TM1F"/>
    <property type="match status" value="1"/>
</dbReference>
<dbReference type="InterPro" id="IPR039421">
    <property type="entry name" value="Type_1_exporter"/>
</dbReference>
<feature type="transmembrane region" description="Helical" evidence="13">
    <location>
        <begin position="51"/>
        <end position="71"/>
    </location>
</feature>
<evidence type="ECO:0000256" key="13">
    <source>
        <dbReference type="SAM" id="Phobius"/>
    </source>
</evidence>
<protein>
    <recommendedName>
        <fullName evidence="11">Fatty acid ABC transporter ATP-binding/permease protein</fullName>
    </recommendedName>
</protein>
<dbReference type="FunFam" id="3.40.50.300:FF:000287">
    <property type="entry name" value="Multidrug ABC transporter ATP-binding protein"/>
    <property type="match status" value="1"/>
</dbReference>
<evidence type="ECO:0000256" key="10">
    <source>
        <dbReference type="ARBA" id="ARBA00061644"/>
    </source>
</evidence>
<dbReference type="SUPFAM" id="SSF90123">
    <property type="entry name" value="ABC transporter transmembrane region"/>
    <property type="match status" value="1"/>
</dbReference>
<comment type="subcellular location">
    <subcellularLocation>
        <location evidence="1">Cell membrane</location>
        <topology evidence="1">Multi-pass membrane protein</topology>
    </subcellularLocation>
</comment>
<evidence type="ECO:0000259" key="14">
    <source>
        <dbReference type="PROSITE" id="PS50893"/>
    </source>
</evidence>
<evidence type="ECO:0000256" key="2">
    <source>
        <dbReference type="ARBA" id="ARBA00022448"/>
    </source>
</evidence>
<proteinExistence type="inferred from homology"/>
<gene>
    <name evidence="16" type="ORF">Sfulv_60800</name>
</gene>
<feature type="transmembrane region" description="Helical" evidence="13">
    <location>
        <begin position="171"/>
        <end position="191"/>
    </location>
</feature>
<keyword evidence="7 13" id="KW-1133">Transmembrane helix</keyword>
<comment type="function">
    <text evidence="9">ABC transporter involved in fatty acid import. Transmembrane domains (TMD) form a pore in the membrane and the ATP-binding domain (NBD) is responsible for energy generation.</text>
</comment>
<dbReference type="InterPro" id="IPR036640">
    <property type="entry name" value="ABC1_TM_sf"/>
</dbReference>
<dbReference type="AlphaFoldDB" id="A0A7J0CFJ2"/>
<accession>A0A7J0CFJ2</accession>
<comment type="caution">
    <text evidence="16">The sequence shown here is derived from an EMBL/GenBank/DDBJ whole genome shotgun (WGS) entry which is preliminary data.</text>
</comment>
<evidence type="ECO:0000256" key="7">
    <source>
        <dbReference type="ARBA" id="ARBA00022989"/>
    </source>
</evidence>
<dbReference type="EMBL" id="BLWC01000001">
    <property type="protein sequence ID" value="GFN01270.1"/>
    <property type="molecule type" value="Genomic_DNA"/>
</dbReference>
<evidence type="ECO:0000256" key="12">
    <source>
        <dbReference type="SAM" id="MobiDB-lite"/>
    </source>
</evidence>
<dbReference type="GO" id="GO:0015421">
    <property type="term" value="F:ABC-type oligopeptide transporter activity"/>
    <property type="evidence" value="ECO:0007669"/>
    <property type="project" value="TreeGrafter"/>
</dbReference>
<dbReference type="PANTHER" id="PTHR43394">
    <property type="entry name" value="ATP-DEPENDENT PERMEASE MDL1, MITOCHONDRIAL"/>
    <property type="match status" value="1"/>
</dbReference>
<feature type="domain" description="ABC transporter" evidence="14">
    <location>
        <begin position="372"/>
        <end position="606"/>
    </location>
</feature>
<keyword evidence="2" id="KW-0813">Transport</keyword>
<keyword evidence="4 13" id="KW-0812">Transmembrane</keyword>
<feature type="domain" description="ABC transmembrane type-1" evidence="15">
    <location>
        <begin position="51"/>
        <end position="338"/>
    </location>
</feature>
<dbReference type="GO" id="GO:0016887">
    <property type="term" value="F:ATP hydrolysis activity"/>
    <property type="evidence" value="ECO:0007669"/>
    <property type="project" value="InterPro"/>
</dbReference>
<keyword evidence="8 13" id="KW-0472">Membrane</keyword>
<dbReference type="PROSITE" id="PS50893">
    <property type="entry name" value="ABC_TRANSPORTER_2"/>
    <property type="match status" value="1"/>
</dbReference>
<dbReference type="Pfam" id="PF00005">
    <property type="entry name" value="ABC_tran"/>
    <property type="match status" value="1"/>
</dbReference>
<feature type="transmembrane region" description="Helical" evidence="13">
    <location>
        <begin position="91"/>
        <end position="112"/>
    </location>
</feature>
<name>A0A7J0CFJ2_9ACTN</name>
<dbReference type="FunFam" id="1.20.1560.10:FF:000011">
    <property type="entry name" value="Multidrug ABC transporter ATP-binding protein"/>
    <property type="match status" value="1"/>
</dbReference>